<feature type="region of interest" description="Disordered" evidence="2">
    <location>
        <begin position="33"/>
        <end position="59"/>
    </location>
</feature>
<evidence type="ECO:0000256" key="2">
    <source>
        <dbReference type="SAM" id="MobiDB-lite"/>
    </source>
</evidence>
<proteinExistence type="predicted"/>
<dbReference type="AlphaFoldDB" id="X6N0T7"/>
<protein>
    <recommendedName>
        <fullName evidence="5">Protein kinase domain-containing protein</fullName>
    </recommendedName>
</protein>
<dbReference type="PROSITE" id="PS00107">
    <property type="entry name" value="PROTEIN_KINASE_ATP"/>
    <property type="match status" value="1"/>
</dbReference>
<sequence>MGNNQECFNNLRITTTQNNEQQSKLDEVWASGTRRKTQKVKTSGSTHQKSACKKKNGGLNGNDINVPLMLPTNGNNDTAPNIPQIRPALVNNVSQTTVNSTATVTSDDEYKSLIPGSPEQPCGMNSGNSKADVFENGYSSAESNDIAVLSEDIVQSKDECIPSKEVCVAIVRTLGNGVSGTVFEVEDQCTRQHYAMKRLP</sequence>
<organism evidence="3 4">
    <name type="scientific">Reticulomyxa filosa</name>
    <dbReference type="NCBI Taxonomy" id="46433"/>
    <lineage>
        <taxon>Eukaryota</taxon>
        <taxon>Sar</taxon>
        <taxon>Rhizaria</taxon>
        <taxon>Retaria</taxon>
        <taxon>Foraminifera</taxon>
        <taxon>Monothalamids</taxon>
        <taxon>Reticulomyxidae</taxon>
        <taxon>Reticulomyxa</taxon>
    </lineage>
</organism>
<dbReference type="Proteomes" id="UP000023152">
    <property type="component" value="Unassembled WGS sequence"/>
</dbReference>
<feature type="compositionally biased region" description="Polar residues" evidence="2">
    <location>
        <begin position="40"/>
        <end position="49"/>
    </location>
</feature>
<evidence type="ECO:0008006" key="5">
    <source>
        <dbReference type="Google" id="ProtNLM"/>
    </source>
</evidence>
<reference evidence="3 4" key="1">
    <citation type="journal article" date="2013" name="Curr. Biol.">
        <title>The Genome of the Foraminiferan Reticulomyxa filosa.</title>
        <authorList>
            <person name="Glockner G."/>
            <person name="Hulsmann N."/>
            <person name="Schleicher M."/>
            <person name="Noegel A.A."/>
            <person name="Eichinger L."/>
            <person name="Gallinger C."/>
            <person name="Pawlowski J."/>
            <person name="Sierra R."/>
            <person name="Euteneuer U."/>
            <person name="Pillet L."/>
            <person name="Moustafa A."/>
            <person name="Platzer M."/>
            <person name="Groth M."/>
            <person name="Szafranski K."/>
            <person name="Schliwa M."/>
        </authorList>
    </citation>
    <scope>NUCLEOTIDE SEQUENCE [LARGE SCALE GENOMIC DNA]</scope>
</reference>
<evidence type="ECO:0000256" key="1">
    <source>
        <dbReference type="PROSITE-ProRule" id="PRU10141"/>
    </source>
</evidence>
<feature type="binding site" evidence="1">
    <location>
        <position position="197"/>
    </location>
    <ligand>
        <name>ATP</name>
        <dbReference type="ChEBI" id="CHEBI:30616"/>
    </ligand>
</feature>
<feature type="non-terminal residue" evidence="3">
    <location>
        <position position="200"/>
    </location>
</feature>
<keyword evidence="1" id="KW-0547">Nucleotide-binding</keyword>
<comment type="caution">
    <text evidence="3">The sequence shown here is derived from an EMBL/GenBank/DDBJ whole genome shotgun (WGS) entry which is preliminary data.</text>
</comment>
<dbReference type="EMBL" id="ASPP01013212">
    <property type="protein sequence ID" value="ETO19865.1"/>
    <property type="molecule type" value="Genomic_DNA"/>
</dbReference>
<keyword evidence="1" id="KW-0067">ATP-binding</keyword>
<accession>X6N0T7</accession>
<name>X6N0T7_RETFI</name>
<keyword evidence="4" id="KW-1185">Reference proteome</keyword>
<gene>
    <name evidence="3" type="ORF">RFI_17362</name>
</gene>
<evidence type="ECO:0000313" key="4">
    <source>
        <dbReference type="Proteomes" id="UP000023152"/>
    </source>
</evidence>
<dbReference type="InterPro" id="IPR017441">
    <property type="entry name" value="Protein_kinase_ATP_BS"/>
</dbReference>
<dbReference type="GO" id="GO:0005524">
    <property type="term" value="F:ATP binding"/>
    <property type="evidence" value="ECO:0007669"/>
    <property type="project" value="UniProtKB-UniRule"/>
</dbReference>
<evidence type="ECO:0000313" key="3">
    <source>
        <dbReference type="EMBL" id="ETO19865.1"/>
    </source>
</evidence>